<feature type="transmembrane region" description="Helical" evidence="1">
    <location>
        <begin position="7"/>
        <end position="32"/>
    </location>
</feature>
<dbReference type="EMBL" id="QQNA01000212">
    <property type="protein sequence ID" value="RDG35560.1"/>
    <property type="molecule type" value="Genomic_DNA"/>
</dbReference>
<organism evidence="2 3">
    <name type="scientific">Streptomyces corynorhini</name>
    <dbReference type="NCBI Taxonomy" id="2282652"/>
    <lineage>
        <taxon>Bacteria</taxon>
        <taxon>Bacillati</taxon>
        <taxon>Actinomycetota</taxon>
        <taxon>Actinomycetes</taxon>
        <taxon>Kitasatosporales</taxon>
        <taxon>Streptomycetaceae</taxon>
        <taxon>Streptomyces</taxon>
    </lineage>
</organism>
<evidence type="ECO:0000256" key="1">
    <source>
        <dbReference type="SAM" id="Phobius"/>
    </source>
</evidence>
<reference evidence="2 3" key="1">
    <citation type="submission" date="2018-07" db="EMBL/GenBank/DDBJ databases">
        <title>Streptomyces species from bats.</title>
        <authorList>
            <person name="Dunlap C."/>
        </authorList>
    </citation>
    <scope>NUCLEOTIDE SEQUENCE [LARGE SCALE GENOMIC DNA]</scope>
    <source>
        <strain evidence="2 3">AC230</strain>
    </source>
</reference>
<name>A0A370B160_9ACTN</name>
<sequence length="76" mass="7921">MADWVRLTAGLVVGGGALVIAFDVRHLGLRFYDLLAEWSPGGGLDPRFSPDVLRGIAGVLGVVGLAVTGVRVFGML</sequence>
<accession>A0A370B160</accession>
<evidence type="ECO:0000313" key="2">
    <source>
        <dbReference type="EMBL" id="RDG35560.1"/>
    </source>
</evidence>
<evidence type="ECO:0000313" key="3">
    <source>
        <dbReference type="Proteomes" id="UP000253741"/>
    </source>
</evidence>
<comment type="caution">
    <text evidence="2">The sequence shown here is derived from an EMBL/GenBank/DDBJ whole genome shotgun (WGS) entry which is preliminary data.</text>
</comment>
<gene>
    <name evidence="2" type="ORF">DVH02_24735</name>
</gene>
<dbReference type="OrthoDB" id="4335188at2"/>
<dbReference type="RefSeq" id="WP_114626041.1">
    <property type="nucleotide sequence ID" value="NZ_QQNA01000212.1"/>
</dbReference>
<keyword evidence="3" id="KW-1185">Reference proteome</keyword>
<keyword evidence="1" id="KW-0812">Transmembrane</keyword>
<keyword evidence="1" id="KW-1133">Transmembrane helix</keyword>
<keyword evidence="1" id="KW-0472">Membrane</keyword>
<dbReference type="Proteomes" id="UP000253741">
    <property type="component" value="Unassembled WGS sequence"/>
</dbReference>
<dbReference type="AlphaFoldDB" id="A0A370B160"/>
<protein>
    <submittedName>
        <fullName evidence="2">Uncharacterized protein</fullName>
    </submittedName>
</protein>
<feature type="transmembrane region" description="Helical" evidence="1">
    <location>
        <begin position="52"/>
        <end position="73"/>
    </location>
</feature>
<proteinExistence type="predicted"/>